<protein>
    <recommendedName>
        <fullName evidence="2">Pre-mRNA-processing factor 19</fullName>
        <ecNumber evidence="2">2.3.2.27</ecNumber>
    </recommendedName>
</protein>
<keyword evidence="2" id="KW-0507">mRNA processing</keyword>
<dbReference type="AlphaFoldDB" id="A0A9N8HKP8"/>
<dbReference type="Pfam" id="PF08606">
    <property type="entry name" value="Prp19"/>
    <property type="match status" value="1"/>
</dbReference>
<dbReference type="InterPro" id="IPR036322">
    <property type="entry name" value="WD40_repeat_dom_sf"/>
</dbReference>
<dbReference type="InterPro" id="IPR015943">
    <property type="entry name" value="WD40/YVTN_repeat-like_dom_sf"/>
</dbReference>
<keyword evidence="6" id="KW-1185">Reference proteome</keyword>
<dbReference type="PANTHER" id="PTHR43995:SF1">
    <property type="entry name" value="PRE-MRNA-PROCESSING FACTOR 19"/>
    <property type="match status" value="1"/>
</dbReference>
<dbReference type="GO" id="GO:0000974">
    <property type="term" value="C:Prp19 complex"/>
    <property type="evidence" value="ECO:0007669"/>
    <property type="project" value="UniProtKB-UniRule"/>
</dbReference>
<evidence type="ECO:0000256" key="2">
    <source>
        <dbReference type="RuleBase" id="RU367101"/>
    </source>
</evidence>
<dbReference type="Gene3D" id="3.30.40.10">
    <property type="entry name" value="Zinc/RING finger domain, C3HC4 (zinc finger)"/>
    <property type="match status" value="1"/>
</dbReference>
<dbReference type="Proteomes" id="UP001153069">
    <property type="component" value="Unassembled WGS sequence"/>
</dbReference>
<comment type="function">
    <text evidence="2">Ubiquitin-protein ligase which is mainly involved pre-mRNA splicing and DNA repair. Required for pre-mRNA splicing as component of the spliceosome.</text>
</comment>
<dbReference type="InterPro" id="IPR013083">
    <property type="entry name" value="Znf_RING/FYVE/PHD"/>
</dbReference>
<dbReference type="InterPro" id="IPR001680">
    <property type="entry name" value="WD40_rpt"/>
</dbReference>
<keyword evidence="2" id="KW-0539">Nucleus</keyword>
<dbReference type="SMART" id="SM00320">
    <property type="entry name" value="WD40"/>
    <property type="match status" value="5"/>
</dbReference>
<dbReference type="InterPro" id="IPR038959">
    <property type="entry name" value="Prp19"/>
</dbReference>
<feature type="region of interest" description="Disordered" evidence="3">
    <location>
        <begin position="140"/>
        <end position="173"/>
    </location>
</feature>
<dbReference type="EMBL" id="CAICTM010000626">
    <property type="protein sequence ID" value="CAB9514033.1"/>
    <property type="molecule type" value="Genomic_DNA"/>
</dbReference>
<dbReference type="Gene3D" id="2.130.10.10">
    <property type="entry name" value="YVTN repeat-like/Quinoprotein amine dehydrogenase"/>
    <property type="match status" value="1"/>
</dbReference>
<sequence>MSLRCAISGEPISLDNAGDVVVTPSGHVCLKRLLLTKLSENGGVDPFSDGGRPLSEDELVTLAASGKNQGDVPPPPPSRISSFSGTLQQLAKEYDAVLLELFDTRKVLQDTRRELSQALYQNDAALRVVARISMERDAARQESQRFQAAAAASTGSSSAEDNGGAAPRKKARVETQELPLTNDIPTADLDTMLTEWEKLHKARRAKPKTTYSLPASWKVADSPSYHKSTCKGLTAVASSDSNIVTAGKDKQIMVYDTEKKSVGATFHPKCVVASLDAMPNDGSVWVVAACGQEARIYNSASEEVHASCNVGDTVVEVSGHPTNKHCCAVTKGGKLLLFRIGEKDMEHVSTFSSDQSMEYACGGMHPDGLLFAVGTTNGKIELWDLKNKNIGANLSVDNDDGVTKLAFSSSGYHFASAHQSGAVRVWDLRKNKILAELNVSGDQLLQSVTGIAFHPDGKYLAYGGTGGLHIVMLKEWKVTPIPDVKVASGIVWDSQWIASISSEARAVTFHTGGD</sequence>
<dbReference type="InterPro" id="IPR013915">
    <property type="entry name" value="Prp19_cc"/>
</dbReference>
<keyword evidence="2" id="KW-0833">Ubl conjugation pathway</keyword>
<comment type="catalytic activity">
    <reaction evidence="2">
        <text>S-ubiquitinyl-[E2 ubiquitin-conjugating enzyme]-L-cysteine + [acceptor protein]-L-lysine = [E2 ubiquitin-conjugating enzyme]-L-cysteine + N(6)-ubiquitinyl-[acceptor protein]-L-lysine.</text>
        <dbReference type="EC" id="2.3.2.27"/>
    </reaction>
</comment>
<comment type="subunit">
    <text evidence="2">Homotetramer.</text>
</comment>
<comment type="pathway">
    <text evidence="2">Protein modification; protein ubiquitination.</text>
</comment>
<keyword evidence="2" id="KW-0808">Transferase</keyword>
<dbReference type="GO" id="GO:0070534">
    <property type="term" value="P:protein K63-linked ubiquitination"/>
    <property type="evidence" value="ECO:0007669"/>
    <property type="project" value="UniProtKB-UniRule"/>
</dbReference>
<evidence type="ECO:0000313" key="6">
    <source>
        <dbReference type="Proteomes" id="UP001153069"/>
    </source>
</evidence>
<keyword evidence="2" id="KW-0234">DNA repair</keyword>
<dbReference type="PANTHER" id="PTHR43995">
    <property type="entry name" value="PRE-MRNA-PROCESSING FACTOR 19"/>
    <property type="match status" value="1"/>
</dbReference>
<accession>A0A9N8HKP8</accession>
<dbReference type="GO" id="GO:0005737">
    <property type="term" value="C:cytoplasm"/>
    <property type="evidence" value="ECO:0007669"/>
    <property type="project" value="TreeGrafter"/>
</dbReference>
<dbReference type="GO" id="GO:0006281">
    <property type="term" value="P:DNA repair"/>
    <property type="evidence" value="ECO:0007669"/>
    <property type="project" value="UniProtKB-KW"/>
</dbReference>
<gene>
    <name evidence="5" type="ORF">SEMRO_627_G177960.1</name>
</gene>
<dbReference type="PROSITE" id="PS50082">
    <property type="entry name" value="WD_REPEATS_2"/>
    <property type="match status" value="1"/>
</dbReference>
<keyword evidence="2" id="KW-0747">Spliceosome</keyword>
<feature type="repeat" description="WD" evidence="1">
    <location>
        <begin position="395"/>
        <end position="436"/>
    </location>
</feature>
<evidence type="ECO:0000256" key="1">
    <source>
        <dbReference type="PROSITE-ProRule" id="PRU00221"/>
    </source>
</evidence>
<dbReference type="Pfam" id="PF00400">
    <property type="entry name" value="WD40"/>
    <property type="match status" value="2"/>
</dbReference>
<dbReference type="GO" id="GO:0000398">
    <property type="term" value="P:mRNA splicing, via spliceosome"/>
    <property type="evidence" value="ECO:0007669"/>
    <property type="project" value="InterPro"/>
</dbReference>
<evidence type="ECO:0000259" key="4">
    <source>
        <dbReference type="Pfam" id="PF08606"/>
    </source>
</evidence>
<comment type="similarity">
    <text evidence="2">Belongs to the WD repeat PRP19 family.</text>
</comment>
<keyword evidence="2" id="KW-0508">mRNA splicing</keyword>
<name>A0A9N8HKP8_9STRA</name>
<dbReference type="GO" id="GO:0071006">
    <property type="term" value="C:U2-type catalytic step 1 spliceosome"/>
    <property type="evidence" value="ECO:0007669"/>
    <property type="project" value="TreeGrafter"/>
</dbReference>
<evidence type="ECO:0000256" key="3">
    <source>
        <dbReference type="SAM" id="MobiDB-lite"/>
    </source>
</evidence>
<comment type="caution">
    <text evidence="5">The sequence shown here is derived from an EMBL/GenBank/DDBJ whole genome shotgun (WGS) entry which is preliminary data.</text>
</comment>
<feature type="domain" description="Prp19 coiled-coil region" evidence="4">
    <location>
        <begin position="81"/>
        <end position="144"/>
    </location>
</feature>
<keyword evidence="2" id="KW-0227">DNA damage</keyword>
<dbReference type="EC" id="2.3.2.27" evidence="2"/>
<comment type="subcellular location">
    <subcellularLocation>
        <location evidence="2">Nucleus</location>
    </subcellularLocation>
</comment>
<proteinExistence type="inferred from homology"/>
<organism evidence="5 6">
    <name type="scientific">Seminavis robusta</name>
    <dbReference type="NCBI Taxonomy" id="568900"/>
    <lineage>
        <taxon>Eukaryota</taxon>
        <taxon>Sar</taxon>
        <taxon>Stramenopiles</taxon>
        <taxon>Ochrophyta</taxon>
        <taxon>Bacillariophyta</taxon>
        <taxon>Bacillariophyceae</taxon>
        <taxon>Bacillariophycidae</taxon>
        <taxon>Naviculales</taxon>
        <taxon>Naviculaceae</taxon>
        <taxon>Seminavis</taxon>
    </lineage>
</organism>
<dbReference type="SUPFAM" id="SSF50978">
    <property type="entry name" value="WD40 repeat-like"/>
    <property type="match status" value="1"/>
</dbReference>
<dbReference type="OrthoDB" id="687049at2759"/>
<feature type="compositionally biased region" description="Low complexity" evidence="3">
    <location>
        <begin position="144"/>
        <end position="159"/>
    </location>
</feature>
<keyword evidence="1" id="KW-0853">WD repeat</keyword>
<evidence type="ECO:0000313" key="5">
    <source>
        <dbReference type="EMBL" id="CAB9514033.1"/>
    </source>
</evidence>
<dbReference type="GO" id="GO:0061630">
    <property type="term" value="F:ubiquitin protein ligase activity"/>
    <property type="evidence" value="ECO:0007669"/>
    <property type="project" value="UniProtKB-UniRule"/>
</dbReference>
<reference evidence="5" key="1">
    <citation type="submission" date="2020-06" db="EMBL/GenBank/DDBJ databases">
        <authorList>
            <consortium name="Plant Systems Biology data submission"/>
        </authorList>
    </citation>
    <scope>NUCLEOTIDE SEQUENCE</scope>
    <source>
        <strain evidence="5">D6</strain>
    </source>
</reference>